<dbReference type="GO" id="GO:0004852">
    <property type="term" value="F:uroporphyrinogen-III synthase activity"/>
    <property type="evidence" value="ECO:0007669"/>
    <property type="project" value="UniProtKB-UniRule"/>
</dbReference>
<dbReference type="Proteomes" id="UP000554520">
    <property type="component" value="Unassembled WGS sequence"/>
</dbReference>
<comment type="catalytic activity">
    <reaction evidence="8 9">
        <text>hydroxymethylbilane = uroporphyrinogen III + H2O</text>
        <dbReference type="Rhea" id="RHEA:18965"/>
        <dbReference type="ChEBI" id="CHEBI:15377"/>
        <dbReference type="ChEBI" id="CHEBI:57308"/>
        <dbReference type="ChEBI" id="CHEBI:57845"/>
        <dbReference type="EC" id="4.2.1.75"/>
    </reaction>
</comment>
<evidence type="ECO:0000256" key="9">
    <source>
        <dbReference type="RuleBase" id="RU366031"/>
    </source>
</evidence>
<dbReference type="UniPathway" id="UPA00251">
    <property type="reaction ID" value="UER00320"/>
</dbReference>
<evidence type="ECO:0000256" key="1">
    <source>
        <dbReference type="ARBA" id="ARBA00004772"/>
    </source>
</evidence>
<evidence type="ECO:0000313" key="12">
    <source>
        <dbReference type="Proteomes" id="UP000554520"/>
    </source>
</evidence>
<proteinExistence type="inferred from homology"/>
<feature type="domain" description="Tetrapyrrole biosynthesis uroporphyrinogen III synthase" evidence="10">
    <location>
        <begin position="17"/>
        <end position="231"/>
    </location>
</feature>
<name>A0A839UBL0_9HYPH</name>
<keyword evidence="4 9" id="KW-0456">Lyase</keyword>
<evidence type="ECO:0000256" key="3">
    <source>
        <dbReference type="ARBA" id="ARBA00013109"/>
    </source>
</evidence>
<dbReference type="NCBIfam" id="NF006621">
    <property type="entry name" value="PRK09189.1"/>
    <property type="match status" value="1"/>
</dbReference>
<comment type="pathway">
    <text evidence="1 9">Porphyrin-containing compound metabolism; protoporphyrin-IX biosynthesis; coproporphyrinogen-III from 5-aminolevulinate: step 3/4.</text>
</comment>
<accession>A0A839UBL0</accession>
<evidence type="ECO:0000256" key="6">
    <source>
        <dbReference type="ARBA" id="ARBA00037589"/>
    </source>
</evidence>
<dbReference type="RefSeq" id="WP_183661801.1">
    <property type="nucleotide sequence ID" value="NZ_JACHXN010000005.1"/>
</dbReference>
<comment type="caution">
    <text evidence="11">The sequence shown here is derived from an EMBL/GenBank/DDBJ whole genome shotgun (WGS) entry which is preliminary data.</text>
</comment>
<dbReference type="GO" id="GO:0006782">
    <property type="term" value="P:protoporphyrinogen IX biosynthetic process"/>
    <property type="evidence" value="ECO:0007669"/>
    <property type="project" value="UniProtKB-UniRule"/>
</dbReference>
<dbReference type="PANTHER" id="PTHR38042">
    <property type="entry name" value="UROPORPHYRINOGEN-III SYNTHASE, CHLOROPLASTIC"/>
    <property type="match status" value="1"/>
</dbReference>
<evidence type="ECO:0000256" key="4">
    <source>
        <dbReference type="ARBA" id="ARBA00023239"/>
    </source>
</evidence>
<gene>
    <name evidence="11" type="ORF">FHS21_002091</name>
</gene>
<protein>
    <recommendedName>
        <fullName evidence="7 9">Uroporphyrinogen-III synthase</fullName>
        <ecNumber evidence="3 9">4.2.1.75</ecNumber>
    </recommendedName>
</protein>
<dbReference type="AlphaFoldDB" id="A0A839UBL0"/>
<keyword evidence="12" id="KW-1185">Reference proteome</keyword>
<evidence type="ECO:0000256" key="2">
    <source>
        <dbReference type="ARBA" id="ARBA00008133"/>
    </source>
</evidence>
<dbReference type="InterPro" id="IPR039793">
    <property type="entry name" value="UROS/Hem4"/>
</dbReference>
<evidence type="ECO:0000256" key="7">
    <source>
        <dbReference type="ARBA" id="ARBA00040167"/>
    </source>
</evidence>
<comment type="similarity">
    <text evidence="2 9">Belongs to the uroporphyrinogen-III synthase family.</text>
</comment>
<dbReference type="EMBL" id="JACHXN010000005">
    <property type="protein sequence ID" value="MBB3145679.1"/>
    <property type="molecule type" value="Genomic_DNA"/>
</dbReference>
<comment type="function">
    <text evidence="6 9">Catalyzes cyclization of the linear tetrapyrrole, hydroxymethylbilane, to the macrocyclic uroporphyrinogen III.</text>
</comment>
<evidence type="ECO:0000256" key="8">
    <source>
        <dbReference type="ARBA" id="ARBA00048617"/>
    </source>
</evidence>
<reference evidence="11 12" key="1">
    <citation type="submission" date="2020-08" db="EMBL/GenBank/DDBJ databases">
        <title>Genomic Encyclopedia of Type Strains, Phase III (KMG-III): the genomes of soil and plant-associated and newly described type strains.</title>
        <authorList>
            <person name="Whitman W."/>
        </authorList>
    </citation>
    <scope>NUCLEOTIDE SEQUENCE [LARGE SCALE GENOMIC DNA]</scope>
    <source>
        <strain evidence="11 12">CECT 7015</strain>
    </source>
</reference>
<organism evidence="11 12">
    <name type="scientific">Phyllobacterium trifolii</name>
    <dbReference type="NCBI Taxonomy" id="300193"/>
    <lineage>
        <taxon>Bacteria</taxon>
        <taxon>Pseudomonadati</taxon>
        <taxon>Pseudomonadota</taxon>
        <taxon>Alphaproteobacteria</taxon>
        <taxon>Hyphomicrobiales</taxon>
        <taxon>Phyllobacteriaceae</taxon>
        <taxon>Phyllobacterium</taxon>
    </lineage>
</organism>
<evidence type="ECO:0000256" key="5">
    <source>
        <dbReference type="ARBA" id="ARBA00023244"/>
    </source>
</evidence>
<dbReference type="EC" id="4.2.1.75" evidence="3 9"/>
<dbReference type="InterPro" id="IPR003754">
    <property type="entry name" value="4pyrrol_synth_uPrphyn_synth"/>
</dbReference>
<dbReference type="InterPro" id="IPR036108">
    <property type="entry name" value="4pyrrol_syn_uPrphyn_synt_sf"/>
</dbReference>
<dbReference type="Gene3D" id="3.40.50.10090">
    <property type="match status" value="2"/>
</dbReference>
<evidence type="ECO:0000259" key="10">
    <source>
        <dbReference type="Pfam" id="PF02602"/>
    </source>
</evidence>
<keyword evidence="5 9" id="KW-0627">Porphyrin biosynthesis</keyword>
<evidence type="ECO:0000313" key="11">
    <source>
        <dbReference type="EMBL" id="MBB3145679.1"/>
    </source>
</evidence>
<dbReference type="PANTHER" id="PTHR38042:SF1">
    <property type="entry name" value="UROPORPHYRINOGEN-III SYNTHASE, CHLOROPLASTIC"/>
    <property type="match status" value="1"/>
</dbReference>
<dbReference type="SUPFAM" id="SSF69618">
    <property type="entry name" value="HemD-like"/>
    <property type="match status" value="1"/>
</dbReference>
<dbReference type="CDD" id="cd06578">
    <property type="entry name" value="HemD"/>
    <property type="match status" value="1"/>
</dbReference>
<dbReference type="GO" id="GO:0006780">
    <property type="term" value="P:uroporphyrinogen III biosynthetic process"/>
    <property type="evidence" value="ECO:0007669"/>
    <property type="project" value="UniProtKB-UniRule"/>
</dbReference>
<dbReference type="Pfam" id="PF02602">
    <property type="entry name" value="HEM4"/>
    <property type="match status" value="1"/>
</dbReference>
<sequence>MMKTVLVTRPRPGATKTAERLLGNGFLPLVLPLTKIVQLPVKTPRGKFDAVAVTSANALRQAPDKMLQPFLLLPCFVVGEATAAAARARGFETVTTGDRDGASLAQTIGEELCAGARVLYVTGRVRASDFEHALRTLGMHFKPVMTYDTVLVSYTTEFLLEFFGKGKIDYCLLYSRWGAEEFLRLISQMEIAHHFDNTSIFCLSPRVANALAAVNKALIHVANRPDEDALFDLLQQAQDSPRLPQ</sequence>